<proteinExistence type="predicted"/>
<reference evidence="2 3" key="1">
    <citation type="submission" date="2014-04" db="EMBL/GenBank/DDBJ databases">
        <authorList>
            <consortium name="DOE Joint Genome Institute"/>
            <person name="Kuo A."/>
            <person name="Kohler A."/>
            <person name="Nagy L.G."/>
            <person name="Floudas D."/>
            <person name="Copeland A."/>
            <person name="Barry K.W."/>
            <person name="Cichocki N."/>
            <person name="Veneault-Fourrey C."/>
            <person name="LaButti K."/>
            <person name="Lindquist E.A."/>
            <person name="Lipzen A."/>
            <person name="Lundell T."/>
            <person name="Morin E."/>
            <person name="Murat C."/>
            <person name="Sun H."/>
            <person name="Tunlid A."/>
            <person name="Henrissat B."/>
            <person name="Grigoriev I.V."/>
            <person name="Hibbett D.S."/>
            <person name="Martin F."/>
            <person name="Nordberg H.P."/>
            <person name="Cantor M.N."/>
            <person name="Hua S.X."/>
        </authorList>
    </citation>
    <scope>NUCLEOTIDE SEQUENCE [LARGE SCALE GENOMIC DNA]</scope>
    <source>
        <strain evidence="2 3">Foug A</strain>
    </source>
</reference>
<gene>
    <name evidence="2" type="ORF">SCLCIDRAFT_25618</name>
</gene>
<dbReference type="STRING" id="1036808.A0A0C3E0M7"/>
<dbReference type="PANTHER" id="PTHR33096">
    <property type="entry name" value="CXC2 DOMAIN-CONTAINING PROTEIN"/>
    <property type="match status" value="1"/>
</dbReference>
<dbReference type="InterPro" id="IPR040521">
    <property type="entry name" value="KDZ"/>
</dbReference>
<dbReference type="EMBL" id="KN822049">
    <property type="protein sequence ID" value="KIM61636.1"/>
    <property type="molecule type" value="Genomic_DNA"/>
</dbReference>
<evidence type="ECO:0000313" key="2">
    <source>
        <dbReference type="EMBL" id="KIM61636.1"/>
    </source>
</evidence>
<keyword evidence="3" id="KW-1185">Reference proteome</keyword>
<dbReference type="OrthoDB" id="3246730at2759"/>
<evidence type="ECO:0000256" key="1">
    <source>
        <dbReference type="SAM" id="MobiDB-lite"/>
    </source>
</evidence>
<evidence type="ECO:0000313" key="3">
    <source>
        <dbReference type="Proteomes" id="UP000053989"/>
    </source>
</evidence>
<sequence length="936" mass="105813">MSLRICHVQTKVHQAAGVTQTLHELAGPQKIAERSAHVAKCKQGCLREMTATERRALEVLQDPALNLVSEAVDDGYESDGYGAMVLDGTESLDVSHAGGEFQELTSRLLGDFWNSTSQRVGLKRMDYRTFQDRSAKRTAAFNAQMSAMGQAYMAWSFSQKNAGQKGFFDSDERHTQEEQQRKCDNVHTTVFSVLVLDVFCAEKTSITVEPTDLYLTSALVHHGLIPCSPITPKVAITVYALHLYHTAHQHCPHLSIQAYIKSLCDIHGVPFHNHRSRQFSIALDVYLQISTFVSNLVQQALQRNQPDWQLKHGCPACTYTLQDEPPMRFKMLFAQDRNNSLKRVATKVLDGDLDNNGPLTASLPTLECTFRHEQYLSHEFVNTFASDRQAGHSILDEDSDGNLCAERWKNMKDSAMQKMWNTWYKVVNIKSKYALAVTSKLLDAFGSDLGGRYNIGCRFKTTLTSSVLGECARSLNYTSLINASHGHAHNRLCQLDNLTTYVEGLGLEDLEGCEQAFSKSNALASSIQYASIFHRRQAIAYYFEYNNEMEVYANLTKFLLNNYKQALDFLSNGHTTLEQLMHELGVNDPATFKLWLDEERMYFKSLLWEPTEEMLQMEYWQRLVNLSGSRKDLNTILSTWTVVTAHNAVSLGSDGSTTRKVETMRRHAQENYKKDLKAVQELEGHLGILHHWYQRVLDNLERLVVSRIFKLSKMNQSGTGYKLCKHIGKALQTRSAAIQTALTQYNTAAKALGRCTLEFDEVVEDTRQDILTCPWASPTAQLAINTYFKLCQAKEEVVRLNVEIRHLVTYLVDEERYLRACEALYQDTHPALAHQISRCHAICSRFTPLHLRSLKKISRLPGFSRTLTPGISMSHGPGDSASVLQRVPMDSSQSSLPVCTDDVEEDVDEDANEDHRADLEERCKALQQILSVTTDT</sequence>
<reference evidence="3" key="2">
    <citation type="submission" date="2015-01" db="EMBL/GenBank/DDBJ databases">
        <title>Evolutionary Origins and Diversification of the Mycorrhizal Mutualists.</title>
        <authorList>
            <consortium name="DOE Joint Genome Institute"/>
            <consortium name="Mycorrhizal Genomics Consortium"/>
            <person name="Kohler A."/>
            <person name="Kuo A."/>
            <person name="Nagy L.G."/>
            <person name="Floudas D."/>
            <person name="Copeland A."/>
            <person name="Barry K.W."/>
            <person name="Cichocki N."/>
            <person name="Veneault-Fourrey C."/>
            <person name="LaButti K."/>
            <person name="Lindquist E.A."/>
            <person name="Lipzen A."/>
            <person name="Lundell T."/>
            <person name="Morin E."/>
            <person name="Murat C."/>
            <person name="Riley R."/>
            <person name="Ohm R."/>
            <person name="Sun H."/>
            <person name="Tunlid A."/>
            <person name="Henrissat B."/>
            <person name="Grigoriev I.V."/>
            <person name="Hibbett D.S."/>
            <person name="Martin F."/>
        </authorList>
    </citation>
    <scope>NUCLEOTIDE SEQUENCE [LARGE SCALE GENOMIC DNA]</scope>
    <source>
        <strain evidence="3">Foug A</strain>
    </source>
</reference>
<dbReference type="InParanoid" id="A0A0C3E0M7"/>
<feature type="region of interest" description="Disordered" evidence="1">
    <location>
        <begin position="892"/>
        <end position="915"/>
    </location>
</feature>
<accession>A0A0C3E0M7</accession>
<feature type="compositionally biased region" description="Acidic residues" evidence="1">
    <location>
        <begin position="901"/>
        <end position="912"/>
    </location>
</feature>
<organism evidence="2 3">
    <name type="scientific">Scleroderma citrinum Foug A</name>
    <dbReference type="NCBI Taxonomy" id="1036808"/>
    <lineage>
        <taxon>Eukaryota</taxon>
        <taxon>Fungi</taxon>
        <taxon>Dikarya</taxon>
        <taxon>Basidiomycota</taxon>
        <taxon>Agaricomycotina</taxon>
        <taxon>Agaricomycetes</taxon>
        <taxon>Agaricomycetidae</taxon>
        <taxon>Boletales</taxon>
        <taxon>Sclerodermatineae</taxon>
        <taxon>Sclerodermataceae</taxon>
        <taxon>Scleroderma</taxon>
    </lineage>
</organism>
<protein>
    <recommendedName>
        <fullName evidence="4">CxC1-like cysteine cluster associated with KDZ transposases domain-containing protein</fullName>
    </recommendedName>
</protein>
<dbReference type="Pfam" id="PF18758">
    <property type="entry name" value="KDZ"/>
    <property type="match status" value="2"/>
</dbReference>
<dbReference type="Proteomes" id="UP000053989">
    <property type="component" value="Unassembled WGS sequence"/>
</dbReference>
<name>A0A0C3E0M7_9AGAM</name>
<dbReference type="AlphaFoldDB" id="A0A0C3E0M7"/>
<dbReference type="HOGENOM" id="CLU_013084_2_1_1"/>
<dbReference type="PANTHER" id="PTHR33096:SF1">
    <property type="entry name" value="CXC1-LIKE CYSTEINE CLUSTER ASSOCIATED WITH KDZ TRANSPOSASES DOMAIN-CONTAINING PROTEIN"/>
    <property type="match status" value="1"/>
</dbReference>
<evidence type="ECO:0008006" key="4">
    <source>
        <dbReference type="Google" id="ProtNLM"/>
    </source>
</evidence>